<evidence type="ECO:0000313" key="1">
    <source>
        <dbReference type="EMBL" id="SEP09202.1"/>
    </source>
</evidence>
<dbReference type="Proteomes" id="UP000198847">
    <property type="component" value="Unassembled WGS sequence"/>
</dbReference>
<gene>
    <name evidence="1" type="ORF">SAMN04490178_11024</name>
</gene>
<name>A0A1H8V136_9FIRM</name>
<keyword evidence="2" id="KW-1185">Reference proteome</keyword>
<proteinExistence type="predicted"/>
<reference evidence="1 2" key="1">
    <citation type="submission" date="2016-10" db="EMBL/GenBank/DDBJ databases">
        <authorList>
            <person name="de Groot N.N."/>
        </authorList>
    </citation>
    <scope>NUCLEOTIDE SEQUENCE [LARGE SCALE GENOMIC DNA]</scope>
    <source>
        <strain evidence="1 2">DSM 13305</strain>
    </source>
</reference>
<sequence>MARYRIFLDGLDTGRTVRASNYEDAYFDAASTLTLTYQNNLELKEIEADSLMHDVPPH</sequence>
<evidence type="ECO:0000313" key="2">
    <source>
        <dbReference type="Proteomes" id="UP000198847"/>
    </source>
</evidence>
<protein>
    <submittedName>
        <fullName evidence="1">Uncharacterized protein</fullName>
    </submittedName>
</protein>
<accession>A0A1H8V136</accession>
<dbReference type="EMBL" id="FODY01000010">
    <property type="protein sequence ID" value="SEP09202.1"/>
    <property type="molecule type" value="Genomic_DNA"/>
</dbReference>
<dbReference type="RefSeq" id="WP_177173531.1">
    <property type="nucleotide sequence ID" value="NZ_FODY01000010.1"/>
</dbReference>
<dbReference type="AlphaFoldDB" id="A0A1H8V136"/>
<dbReference type="STRING" id="112903.SAMN04490178_11024"/>
<organism evidence="1 2">
    <name type="scientific">Propionispora vibrioides</name>
    <dbReference type="NCBI Taxonomy" id="112903"/>
    <lineage>
        <taxon>Bacteria</taxon>
        <taxon>Bacillati</taxon>
        <taxon>Bacillota</taxon>
        <taxon>Negativicutes</taxon>
        <taxon>Selenomonadales</taxon>
        <taxon>Sporomusaceae</taxon>
        <taxon>Propionispora</taxon>
    </lineage>
</organism>